<dbReference type="Proteomes" id="UP000013783">
    <property type="component" value="Unassembled WGS sequence"/>
</dbReference>
<evidence type="ECO:0000313" key="3">
    <source>
        <dbReference type="Proteomes" id="UP000013783"/>
    </source>
</evidence>
<organism evidence="1 3">
    <name type="scientific">Enterococcus malodoratus ATCC 43197</name>
    <dbReference type="NCBI Taxonomy" id="1158601"/>
    <lineage>
        <taxon>Bacteria</taxon>
        <taxon>Bacillati</taxon>
        <taxon>Bacillota</taxon>
        <taxon>Bacilli</taxon>
        <taxon>Lactobacillales</taxon>
        <taxon>Enterococcaceae</taxon>
        <taxon>Enterococcus</taxon>
    </lineage>
</organism>
<keyword evidence="4" id="KW-1185">Reference proteome</keyword>
<sequence length="72" mass="8630">MKDSQILLFWEKTKQDIVINFFYDLKIIDISIFFVHLTDLLFIEINTFCSQTLLSFFLKENKMEKTTTRSGQ</sequence>
<evidence type="ECO:0000313" key="4">
    <source>
        <dbReference type="Proteomes" id="UP000014148"/>
    </source>
</evidence>
<reference evidence="2 4" key="2">
    <citation type="submission" date="2013-03" db="EMBL/GenBank/DDBJ databases">
        <title>The Genome Sequence of Enterococcus malodoratus ATCC_43197 (PacBio/Illumina hybrid assembly).</title>
        <authorList>
            <consortium name="The Broad Institute Genomics Platform"/>
            <consortium name="The Broad Institute Genome Sequencing Center for Infectious Disease"/>
            <person name="Earl A."/>
            <person name="Russ C."/>
            <person name="Gilmore M."/>
            <person name="Surin D."/>
            <person name="Walker B."/>
            <person name="Young S."/>
            <person name="Zeng Q."/>
            <person name="Gargeya S."/>
            <person name="Fitzgerald M."/>
            <person name="Haas B."/>
            <person name="Abouelleil A."/>
            <person name="Allen A.W."/>
            <person name="Alvarado L."/>
            <person name="Arachchi H.M."/>
            <person name="Berlin A.M."/>
            <person name="Chapman S.B."/>
            <person name="Gainer-Dewar J."/>
            <person name="Goldberg J."/>
            <person name="Griggs A."/>
            <person name="Gujja S."/>
            <person name="Hansen M."/>
            <person name="Howarth C."/>
            <person name="Imamovic A."/>
            <person name="Ireland A."/>
            <person name="Larimer J."/>
            <person name="McCowan C."/>
            <person name="Murphy C."/>
            <person name="Pearson M."/>
            <person name="Poon T.W."/>
            <person name="Priest M."/>
            <person name="Roberts A."/>
            <person name="Saif S."/>
            <person name="Shea T."/>
            <person name="Sisk P."/>
            <person name="Sykes S."/>
            <person name="Wortman J."/>
            <person name="Nusbaum C."/>
            <person name="Birren B."/>
        </authorList>
    </citation>
    <scope>NUCLEOTIDE SEQUENCE [LARGE SCALE GENOMIC DNA]</scope>
    <source>
        <strain evidence="2 4">ATCC 43197</strain>
    </source>
</reference>
<evidence type="ECO:0000313" key="2">
    <source>
        <dbReference type="EMBL" id="EOT69072.1"/>
    </source>
</evidence>
<proteinExistence type="predicted"/>
<comment type="caution">
    <text evidence="1">The sequence shown here is derived from an EMBL/GenBank/DDBJ whole genome shotgun (WGS) entry which is preliminary data.</text>
</comment>
<evidence type="ECO:0000313" key="1">
    <source>
        <dbReference type="EMBL" id="EOH80563.1"/>
    </source>
</evidence>
<gene>
    <name evidence="2" type="ORF">I585_00532</name>
    <name evidence="1" type="ORF">UAI_00601</name>
</gene>
<accession>R2PBM9</accession>
<reference evidence="1 3" key="1">
    <citation type="submission" date="2013-02" db="EMBL/GenBank/DDBJ databases">
        <title>The Genome Sequence of Enterococcus malodoratus ATCC_43197.</title>
        <authorList>
            <consortium name="The Broad Institute Genome Sequencing Platform"/>
            <consortium name="The Broad Institute Genome Sequencing Center for Infectious Disease"/>
            <person name="Earl A.M."/>
            <person name="Gilmore M.S."/>
            <person name="Lebreton F."/>
            <person name="Walker B."/>
            <person name="Young S.K."/>
            <person name="Zeng Q."/>
            <person name="Gargeya S."/>
            <person name="Fitzgerald M."/>
            <person name="Haas B."/>
            <person name="Abouelleil A."/>
            <person name="Alvarado L."/>
            <person name="Arachchi H.M."/>
            <person name="Berlin A.M."/>
            <person name="Chapman S.B."/>
            <person name="Dewar J."/>
            <person name="Goldberg J."/>
            <person name="Griggs A."/>
            <person name="Gujja S."/>
            <person name="Hansen M."/>
            <person name="Howarth C."/>
            <person name="Imamovic A."/>
            <person name="Larimer J."/>
            <person name="McCowan C."/>
            <person name="Murphy C."/>
            <person name="Neiman D."/>
            <person name="Pearson M."/>
            <person name="Priest M."/>
            <person name="Roberts A."/>
            <person name="Saif S."/>
            <person name="Shea T."/>
            <person name="Sisk P."/>
            <person name="Sykes S."/>
            <person name="Wortman J."/>
            <person name="Nusbaum C."/>
            <person name="Birren B."/>
        </authorList>
    </citation>
    <scope>NUCLEOTIDE SEQUENCE [LARGE SCALE GENOMIC DNA]</scope>
    <source>
        <strain evidence="1 3">ATCC 43197</strain>
    </source>
</reference>
<dbReference type="AlphaFoldDB" id="R2PBM9"/>
<name>R2PBM9_9ENTE</name>
<dbReference type="EMBL" id="ASWA01000002">
    <property type="protein sequence ID" value="EOT69072.1"/>
    <property type="molecule type" value="Genomic_DNA"/>
</dbReference>
<dbReference type="EMBL" id="AJAK01000007">
    <property type="protein sequence ID" value="EOH80563.1"/>
    <property type="molecule type" value="Genomic_DNA"/>
</dbReference>
<protein>
    <submittedName>
        <fullName evidence="1">Uncharacterized protein</fullName>
    </submittedName>
</protein>
<dbReference type="Proteomes" id="UP000014148">
    <property type="component" value="Unassembled WGS sequence"/>
</dbReference>